<evidence type="ECO:0000256" key="1">
    <source>
        <dbReference type="ARBA" id="ARBA00006479"/>
    </source>
</evidence>
<dbReference type="EMBL" id="DVMJ01000029">
    <property type="protein sequence ID" value="HIU13177.1"/>
    <property type="molecule type" value="Genomic_DNA"/>
</dbReference>
<dbReference type="InterPro" id="IPR036095">
    <property type="entry name" value="PTS_EIIB-like_sf"/>
</dbReference>
<dbReference type="CDD" id="cd23763">
    <property type="entry name" value="ASKHA_ATPase_ROK"/>
    <property type="match status" value="1"/>
</dbReference>
<name>A0A9D1HNU2_9FIRM</name>
<evidence type="ECO:0000256" key="4">
    <source>
        <dbReference type="ARBA" id="ARBA00022597"/>
    </source>
</evidence>
<reference evidence="9" key="2">
    <citation type="journal article" date="2021" name="PeerJ">
        <title>Extensive microbial diversity within the chicken gut microbiome revealed by metagenomics and culture.</title>
        <authorList>
            <person name="Gilroy R."/>
            <person name="Ravi A."/>
            <person name="Getino M."/>
            <person name="Pursley I."/>
            <person name="Horton D.L."/>
            <person name="Alikhan N.F."/>
            <person name="Baker D."/>
            <person name="Gharbi K."/>
            <person name="Hall N."/>
            <person name="Watson M."/>
            <person name="Adriaenssens E.M."/>
            <person name="Foster-Nyarko E."/>
            <person name="Jarju S."/>
            <person name="Secka A."/>
            <person name="Antonio M."/>
            <person name="Oren A."/>
            <person name="Chaudhuri R.R."/>
            <person name="La Ragione R."/>
            <person name="Hildebrand F."/>
            <person name="Pallen M.J."/>
        </authorList>
    </citation>
    <scope>NUCLEOTIDE SEQUENCE</scope>
    <source>
        <strain evidence="9">CHK195-11698</strain>
    </source>
</reference>
<gene>
    <name evidence="9" type="ORF">IAD15_03820</name>
</gene>
<feature type="domain" description="PTS EIIB type-3" evidence="8">
    <location>
        <begin position="101"/>
        <end position="204"/>
    </location>
</feature>
<comment type="caution">
    <text evidence="9">The sequence shown here is derived from an EMBL/GenBank/DDBJ whole genome shotgun (WGS) entry which is preliminary data.</text>
</comment>
<keyword evidence="5" id="KW-0808">Transferase</keyword>
<evidence type="ECO:0000313" key="10">
    <source>
        <dbReference type="Proteomes" id="UP000824175"/>
    </source>
</evidence>
<dbReference type="PANTHER" id="PTHR18964">
    <property type="entry name" value="ROK (REPRESSOR, ORF, KINASE) FAMILY"/>
    <property type="match status" value="1"/>
</dbReference>
<dbReference type="InterPro" id="IPR013012">
    <property type="entry name" value="PTS_EIIB_3"/>
</dbReference>
<keyword evidence="2" id="KW-0813">Transport</keyword>
<evidence type="ECO:0000313" key="9">
    <source>
        <dbReference type="EMBL" id="HIU13177.1"/>
    </source>
</evidence>
<accession>A0A9D1HNU2</accession>
<keyword evidence="6" id="KW-0598">Phosphotransferase system</keyword>
<reference evidence="9" key="1">
    <citation type="submission" date="2020-10" db="EMBL/GenBank/DDBJ databases">
        <authorList>
            <person name="Gilroy R."/>
        </authorList>
    </citation>
    <scope>NUCLEOTIDE SEQUENCE</scope>
    <source>
        <strain evidence="9">CHK195-11698</strain>
    </source>
</reference>
<comment type="similarity">
    <text evidence="1">Belongs to the ROK (NagC/XylR) family.</text>
</comment>
<dbReference type="PROSITE" id="PS51100">
    <property type="entry name" value="PTS_EIIB_TYPE_3"/>
    <property type="match status" value="1"/>
</dbReference>
<evidence type="ECO:0000256" key="7">
    <source>
        <dbReference type="PROSITE-ProRule" id="PRU00423"/>
    </source>
</evidence>
<dbReference type="InterPro" id="IPR000600">
    <property type="entry name" value="ROK"/>
</dbReference>
<sequence length="466" mass="53070">MDEFLRDIHTMVFKKWVLYQTSPDYEIYPDPDDPDVIVIRTDYSYSEISFNPLNIIELSVTNTATNNVEFYLHFQMNTLKHALELFEEMIDSIKKLVNKPVTKVLLSCTGGLTTGFFAQRLNEVSALLTLDYVFVAVPYRDLFTVGQNYDIILLAPQISFEYAKVQKILKGKQVFRIPNLVFAKYDAGAVFRMIQNHPKEKVEKRVPLAPLSLEGIEGGHVQILVIAVIRTGERVYIDYRVYDKDNTILYDSEIIKYKIAVADIYDILDTVLVRFPQVEMVGISMPGIINEGKVSLLQHGFDDFDLIANLTERYHQKFVVENDVNCIAVGYYASQKEYASLCFILQPKAGYASGVGSIFKGQLIKGHHHIAGEVQYSPLSRHDDTIELSKTPEGCLKLMGETCASVISILDPELILVSCELLVSEDEIKKEASHYMPDKYLPEMKLLENLREYNLLGQMILCIEEN</sequence>
<evidence type="ECO:0000256" key="2">
    <source>
        <dbReference type="ARBA" id="ARBA00022448"/>
    </source>
</evidence>
<keyword evidence="3" id="KW-0597">Phosphoprotein</keyword>
<dbReference type="SUPFAM" id="SSF53067">
    <property type="entry name" value="Actin-like ATPase domain"/>
    <property type="match status" value="1"/>
</dbReference>
<evidence type="ECO:0000259" key="8">
    <source>
        <dbReference type="PROSITE" id="PS51100"/>
    </source>
</evidence>
<organism evidence="9 10">
    <name type="scientific">Candidatus Fimiplasma intestinipullorum</name>
    <dbReference type="NCBI Taxonomy" id="2840825"/>
    <lineage>
        <taxon>Bacteria</taxon>
        <taxon>Bacillati</taxon>
        <taxon>Bacillota</taxon>
        <taxon>Clostridia</taxon>
        <taxon>Eubacteriales</taxon>
        <taxon>Candidatus Fimiplasma</taxon>
    </lineage>
</organism>
<evidence type="ECO:0000256" key="3">
    <source>
        <dbReference type="ARBA" id="ARBA00022553"/>
    </source>
</evidence>
<protein>
    <submittedName>
        <fullName evidence="9">ROK family protein</fullName>
    </submittedName>
</protein>
<evidence type="ECO:0000256" key="5">
    <source>
        <dbReference type="ARBA" id="ARBA00022679"/>
    </source>
</evidence>
<dbReference type="Gene3D" id="3.40.50.2300">
    <property type="match status" value="1"/>
</dbReference>
<dbReference type="AlphaFoldDB" id="A0A9D1HNU2"/>
<dbReference type="Proteomes" id="UP000824175">
    <property type="component" value="Unassembled WGS sequence"/>
</dbReference>
<dbReference type="GO" id="GO:0009401">
    <property type="term" value="P:phosphoenolpyruvate-dependent sugar phosphotransferase system"/>
    <property type="evidence" value="ECO:0007669"/>
    <property type="project" value="UniProtKB-KW"/>
</dbReference>
<evidence type="ECO:0000256" key="6">
    <source>
        <dbReference type="ARBA" id="ARBA00022683"/>
    </source>
</evidence>
<dbReference type="InterPro" id="IPR043129">
    <property type="entry name" value="ATPase_NBD"/>
</dbReference>
<dbReference type="SUPFAM" id="SSF52794">
    <property type="entry name" value="PTS system IIB component-like"/>
    <property type="match status" value="1"/>
</dbReference>
<proteinExistence type="inferred from homology"/>
<dbReference type="Pfam" id="PF00480">
    <property type="entry name" value="ROK"/>
    <property type="match status" value="1"/>
</dbReference>
<feature type="modified residue" description="Phosphocysteine; by EIIA" evidence="7">
    <location>
        <position position="108"/>
    </location>
</feature>
<dbReference type="GO" id="GO:0008982">
    <property type="term" value="F:protein-N(PI)-phosphohistidine-sugar phosphotransferase activity"/>
    <property type="evidence" value="ECO:0007669"/>
    <property type="project" value="InterPro"/>
</dbReference>
<dbReference type="Gene3D" id="3.30.420.40">
    <property type="match status" value="2"/>
</dbReference>
<keyword evidence="4" id="KW-0762">Sugar transport</keyword>
<dbReference type="PANTHER" id="PTHR18964:SF149">
    <property type="entry name" value="BIFUNCTIONAL UDP-N-ACETYLGLUCOSAMINE 2-EPIMERASE_N-ACETYLMANNOSAMINE KINASE"/>
    <property type="match status" value="1"/>
</dbReference>